<dbReference type="InterPro" id="IPR001007">
    <property type="entry name" value="VWF_dom"/>
</dbReference>
<protein>
    <submittedName>
        <fullName evidence="7">Uncharacterized protein</fullName>
    </submittedName>
</protein>
<evidence type="ECO:0000256" key="3">
    <source>
        <dbReference type="ARBA" id="ARBA00022729"/>
    </source>
</evidence>
<evidence type="ECO:0000256" key="4">
    <source>
        <dbReference type="SAM" id="MobiDB-lite"/>
    </source>
</evidence>
<dbReference type="PROSITE" id="PS01208">
    <property type="entry name" value="VWFC_1"/>
    <property type="match status" value="2"/>
</dbReference>
<dbReference type="SUPFAM" id="SSF57603">
    <property type="entry name" value="FnI-like domain"/>
    <property type="match status" value="5"/>
</dbReference>
<evidence type="ECO:0000259" key="6">
    <source>
        <dbReference type="PROSITE" id="PS51233"/>
    </source>
</evidence>
<evidence type="ECO:0000313" key="7">
    <source>
        <dbReference type="EMBL" id="KAK8404689.1"/>
    </source>
</evidence>
<dbReference type="SMART" id="SM00214">
    <property type="entry name" value="VWC"/>
    <property type="match status" value="4"/>
</dbReference>
<dbReference type="PANTHER" id="PTHR46698:SF4">
    <property type="entry name" value="CROSSVEINLESS 2"/>
    <property type="match status" value="1"/>
</dbReference>
<accession>A0AAW0UX57</accession>
<proteinExistence type="predicted"/>
<organism evidence="7 8">
    <name type="scientific">Scylla paramamosain</name>
    <name type="common">Mud crab</name>
    <dbReference type="NCBI Taxonomy" id="85552"/>
    <lineage>
        <taxon>Eukaryota</taxon>
        <taxon>Metazoa</taxon>
        <taxon>Ecdysozoa</taxon>
        <taxon>Arthropoda</taxon>
        <taxon>Crustacea</taxon>
        <taxon>Multicrustacea</taxon>
        <taxon>Malacostraca</taxon>
        <taxon>Eumalacostraca</taxon>
        <taxon>Eucarida</taxon>
        <taxon>Decapoda</taxon>
        <taxon>Pleocyemata</taxon>
        <taxon>Brachyura</taxon>
        <taxon>Eubrachyura</taxon>
        <taxon>Portunoidea</taxon>
        <taxon>Portunidae</taxon>
        <taxon>Portuninae</taxon>
        <taxon>Scylla</taxon>
    </lineage>
</organism>
<dbReference type="Gene3D" id="2.10.70.10">
    <property type="entry name" value="Complement Module, domain 1"/>
    <property type="match status" value="1"/>
</dbReference>
<gene>
    <name evidence="7" type="ORF">O3P69_007738</name>
</gene>
<evidence type="ECO:0000313" key="8">
    <source>
        <dbReference type="Proteomes" id="UP001487740"/>
    </source>
</evidence>
<reference evidence="7 8" key="1">
    <citation type="submission" date="2023-03" db="EMBL/GenBank/DDBJ databases">
        <title>High-quality genome of Scylla paramamosain provides insights in environmental adaptation.</title>
        <authorList>
            <person name="Zhang L."/>
        </authorList>
    </citation>
    <scope>NUCLEOTIDE SEQUENCE [LARGE SCALE GENOMIC DNA]</scope>
    <source>
        <strain evidence="7">LZ_2023a</strain>
        <tissue evidence="7">Muscle</tissue>
    </source>
</reference>
<dbReference type="PROSITE" id="PS50184">
    <property type="entry name" value="VWFC_2"/>
    <property type="match status" value="2"/>
</dbReference>
<comment type="caution">
    <text evidence="7">The sequence shown here is derived from an EMBL/GenBank/DDBJ whole genome shotgun (WGS) entry which is preliminary data.</text>
</comment>
<dbReference type="PANTHER" id="PTHR46698">
    <property type="entry name" value="CROSSVEINLESS 2"/>
    <property type="match status" value="1"/>
</dbReference>
<name>A0AAW0UX57_SCYPA</name>
<comment type="subcellular location">
    <subcellularLocation>
        <location evidence="1">Secreted</location>
    </subcellularLocation>
</comment>
<feature type="domain" description="VWFC" evidence="5">
    <location>
        <begin position="464"/>
        <end position="523"/>
    </location>
</feature>
<evidence type="ECO:0000259" key="5">
    <source>
        <dbReference type="PROSITE" id="PS50184"/>
    </source>
</evidence>
<dbReference type="Pfam" id="PF00094">
    <property type="entry name" value="VWD"/>
    <property type="match status" value="1"/>
</dbReference>
<keyword evidence="8" id="KW-1185">Reference proteome</keyword>
<feature type="region of interest" description="Disordered" evidence="4">
    <location>
        <begin position="652"/>
        <end position="675"/>
    </location>
</feature>
<feature type="domain" description="VWFD" evidence="6">
    <location>
        <begin position="586"/>
        <end position="675"/>
    </location>
</feature>
<dbReference type="InterPro" id="IPR052424">
    <property type="entry name" value="Kielin_Chordin-BMP_Reg"/>
</dbReference>
<dbReference type="Gene3D" id="6.20.200.20">
    <property type="match status" value="3"/>
</dbReference>
<dbReference type="PROSITE" id="PS51233">
    <property type="entry name" value="VWFD"/>
    <property type="match status" value="1"/>
</dbReference>
<dbReference type="Pfam" id="PF00093">
    <property type="entry name" value="VWC"/>
    <property type="match status" value="1"/>
</dbReference>
<feature type="compositionally biased region" description="Polar residues" evidence="4">
    <location>
        <begin position="57"/>
        <end position="66"/>
    </location>
</feature>
<evidence type="ECO:0000256" key="2">
    <source>
        <dbReference type="ARBA" id="ARBA00022525"/>
    </source>
</evidence>
<sequence>MPRCSSRLFPPPPAAVPLNRPSPDRFSPPRDAPALAQHTPAFRPHRHQNRLTMAPRTATNTPAQRQQQAWRRLDCGARCDALRQATEESCCAVPAGARLQMMAQKGRHTAGRRGQGAASWCPRIASAALCVDPERPLPCPAASTSAAGRVMTARGGEAPAAGATHVSRRPLDGVETVVRRGALPAPPCALAPSLPAPLRSKLDSSEVLASRDHPARPRPAFPLTSRPRHLCVSPPRPPCTPRRLDTRWALMAAGLVLLHLLSGVPAARAQVQGESMRCHQEGAAIPVPPEVEKDNPCISCSCQNKIVVCRKQPCPSLEGCYWKMTQEPRQCCQQCKGCIHEDVWHPHGARWAQNASHYHCLAGVLTKTETHCHLPCDSPVPARDGAFCQSCPGCWLEGRRVLEGETVASRADPCVSCTCSGDRLTCQKRACPVLSCPPTRRVMTPGSCCMTCQGSRGLITPPGERCFLSGFLYTSGMQRTLDHCTTCTCHKSYITCERTTCPVLNCPREDQMSPEDECCPVCVKRPYSGKTENCTIHGMTRRNGEQWQLDQCATCTCDNGSVPCPPGYRRVESEDECCPRCEEAPGVCVVFGDPHYRTFDGMLFNFQGACKYTLAETCRGVPRSSRFSLKVNNDARRSNNFSWTKSLTLRLPQRKGEAMPEAPSQGERHGGEASL</sequence>
<feature type="compositionally biased region" description="Basic and acidic residues" evidence="4">
    <location>
        <begin position="666"/>
        <end position="675"/>
    </location>
</feature>
<dbReference type="EMBL" id="JARAKH010000004">
    <property type="protein sequence ID" value="KAK8404689.1"/>
    <property type="molecule type" value="Genomic_DNA"/>
</dbReference>
<evidence type="ECO:0000256" key="1">
    <source>
        <dbReference type="ARBA" id="ARBA00004613"/>
    </source>
</evidence>
<keyword evidence="3" id="KW-0732">Signal</keyword>
<keyword evidence="2" id="KW-0964">Secreted</keyword>
<feature type="domain" description="VWFC" evidence="5">
    <location>
        <begin position="392"/>
        <end position="453"/>
    </location>
</feature>
<dbReference type="AlphaFoldDB" id="A0AAW0UX57"/>
<dbReference type="GO" id="GO:0005576">
    <property type="term" value="C:extracellular region"/>
    <property type="evidence" value="ECO:0007669"/>
    <property type="project" value="UniProtKB-SubCell"/>
</dbReference>
<feature type="region of interest" description="Disordered" evidence="4">
    <location>
        <begin position="1"/>
        <end position="66"/>
    </location>
</feature>
<dbReference type="InterPro" id="IPR001846">
    <property type="entry name" value="VWF_type-D"/>
</dbReference>
<dbReference type="Proteomes" id="UP001487740">
    <property type="component" value="Unassembled WGS sequence"/>
</dbReference>
<feature type="compositionally biased region" description="Low complexity" evidence="4">
    <location>
        <begin position="16"/>
        <end position="25"/>
    </location>
</feature>